<dbReference type="RefSeq" id="WP_345146184.1">
    <property type="nucleotide sequence ID" value="NZ_BAABDU010000006.1"/>
</dbReference>
<sequence length="165" mass="18484">MKVIVIILSFFAFNVSVYAQTAKVLKNVNDAGDVATFELDCTVKFQSLAKGLRYNITRHEFKGPEMKNTYRLLLVMDGFYSKTLNNEMTISAVLSDGTVLEARKIIEDDGFFDGACTLKIKDPKALLEANIDKVIVHADKDVIYPISVQNKAVFKKNLENIINAK</sequence>
<name>A0ABP7H2L6_9FLAO</name>
<protein>
    <submittedName>
        <fullName evidence="2">Uncharacterized protein</fullName>
    </submittedName>
</protein>
<dbReference type="EMBL" id="BAABDU010000006">
    <property type="protein sequence ID" value="GAA3778137.1"/>
    <property type="molecule type" value="Genomic_DNA"/>
</dbReference>
<feature type="chain" id="PRO_5047436507" evidence="1">
    <location>
        <begin position="20"/>
        <end position="165"/>
    </location>
</feature>
<dbReference type="Proteomes" id="UP001500748">
    <property type="component" value="Unassembled WGS sequence"/>
</dbReference>
<feature type="signal peptide" evidence="1">
    <location>
        <begin position="1"/>
        <end position="19"/>
    </location>
</feature>
<reference evidence="3" key="1">
    <citation type="journal article" date="2019" name="Int. J. Syst. Evol. Microbiol.">
        <title>The Global Catalogue of Microorganisms (GCM) 10K type strain sequencing project: providing services to taxonomists for standard genome sequencing and annotation.</title>
        <authorList>
            <consortium name="The Broad Institute Genomics Platform"/>
            <consortium name="The Broad Institute Genome Sequencing Center for Infectious Disease"/>
            <person name="Wu L."/>
            <person name="Ma J."/>
        </authorList>
    </citation>
    <scope>NUCLEOTIDE SEQUENCE [LARGE SCALE GENOMIC DNA]</scope>
    <source>
        <strain evidence="3">JCM 17337</strain>
    </source>
</reference>
<evidence type="ECO:0000256" key="1">
    <source>
        <dbReference type="SAM" id="SignalP"/>
    </source>
</evidence>
<evidence type="ECO:0000313" key="2">
    <source>
        <dbReference type="EMBL" id="GAA3778137.1"/>
    </source>
</evidence>
<comment type="caution">
    <text evidence="2">The sequence shown here is derived from an EMBL/GenBank/DDBJ whole genome shotgun (WGS) entry which is preliminary data.</text>
</comment>
<evidence type="ECO:0000313" key="3">
    <source>
        <dbReference type="Proteomes" id="UP001500748"/>
    </source>
</evidence>
<keyword evidence="1" id="KW-0732">Signal</keyword>
<accession>A0ABP7H2L6</accession>
<organism evidence="2 3">
    <name type="scientific">Flavobacterium ginsengiterrae</name>
    <dbReference type="NCBI Taxonomy" id="871695"/>
    <lineage>
        <taxon>Bacteria</taxon>
        <taxon>Pseudomonadati</taxon>
        <taxon>Bacteroidota</taxon>
        <taxon>Flavobacteriia</taxon>
        <taxon>Flavobacteriales</taxon>
        <taxon>Flavobacteriaceae</taxon>
        <taxon>Flavobacterium</taxon>
    </lineage>
</organism>
<gene>
    <name evidence="2" type="ORF">GCM10022423_37380</name>
</gene>
<proteinExistence type="predicted"/>
<keyword evidence="3" id="KW-1185">Reference proteome</keyword>